<dbReference type="InterPro" id="IPR036249">
    <property type="entry name" value="Thioredoxin-like_sf"/>
</dbReference>
<name>A0A7I8WAG1_9ANNE</name>
<dbReference type="PRINTS" id="PR00421">
    <property type="entry name" value="THIOREDOXIN"/>
</dbReference>
<keyword evidence="3" id="KW-1185">Reference proteome</keyword>
<dbReference type="InterPro" id="IPR013766">
    <property type="entry name" value="Thioredoxin_domain"/>
</dbReference>
<proteinExistence type="predicted"/>
<evidence type="ECO:0000259" key="1">
    <source>
        <dbReference type="PROSITE" id="PS51352"/>
    </source>
</evidence>
<dbReference type="InterPro" id="IPR050620">
    <property type="entry name" value="Thioredoxin_H-type-like"/>
</dbReference>
<gene>
    <name evidence="2" type="ORF">DGYR_LOCUS12564</name>
</gene>
<protein>
    <submittedName>
        <fullName evidence="2">DgyrCDS13376</fullName>
    </submittedName>
</protein>
<dbReference type="PANTHER" id="PTHR10438:SF463">
    <property type="entry name" value="THIOREDOXIN"/>
    <property type="match status" value="1"/>
</dbReference>
<dbReference type="AlphaFoldDB" id="A0A7I8WAG1"/>
<dbReference type="EMBL" id="CAJFCJ010000025">
    <property type="protein sequence ID" value="CAD5125132.1"/>
    <property type="molecule type" value="Genomic_DNA"/>
</dbReference>
<dbReference type="SUPFAM" id="SSF52833">
    <property type="entry name" value="Thioredoxin-like"/>
    <property type="match status" value="1"/>
</dbReference>
<dbReference type="CDD" id="cd02947">
    <property type="entry name" value="TRX_family"/>
    <property type="match status" value="1"/>
</dbReference>
<dbReference type="PROSITE" id="PS51352">
    <property type="entry name" value="THIOREDOXIN_2"/>
    <property type="match status" value="1"/>
</dbReference>
<evidence type="ECO:0000313" key="3">
    <source>
        <dbReference type="Proteomes" id="UP000549394"/>
    </source>
</evidence>
<dbReference type="PANTHER" id="PTHR10438">
    <property type="entry name" value="THIOREDOXIN"/>
    <property type="match status" value="1"/>
</dbReference>
<dbReference type="Pfam" id="PF00085">
    <property type="entry name" value="Thioredoxin"/>
    <property type="match status" value="1"/>
</dbReference>
<comment type="caution">
    <text evidence="2">The sequence shown here is derived from an EMBL/GenBank/DDBJ whole genome shotgun (WGS) entry which is preliminary data.</text>
</comment>
<accession>A0A7I8WAG1</accession>
<organism evidence="2 3">
    <name type="scientific">Dimorphilus gyrociliatus</name>
    <dbReference type="NCBI Taxonomy" id="2664684"/>
    <lineage>
        <taxon>Eukaryota</taxon>
        <taxon>Metazoa</taxon>
        <taxon>Spiralia</taxon>
        <taxon>Lophotrochozoa</taxon>
        <taxon>Annelida</taxon>
        <taxon>Polychaeta</taxon>
        <taxon>Polychaeta incertae sedis</taxon>
        <taxon>Dinophilidae</taxon>
        <taxon>Dimorphilus</taxon>
    </lineage>
</organism>
<reference evidence="2 3" key="1">
    <citation type="submission" date="2020-08" db="EMBL/GenBank/DDBJ databases">
        <authorList>
            <person name="Hejnol A."/>
        </authorList>
    </citation>
    <scope>NUCLEOTIDE SEQUENCE [LARGE SCALE GENOMIC DNA]</scope>
</reference>
<dbReference type="Proteomes" id="UP000549394">
    <property type="component" value="Unassembled WGS sequence"/>
</dbReference>
<evidence type="ECO:0000313" key="2">
    <source>
        <dbReference type="EMBL" id="CAD5125132.1"/>
    </source>
</evidence>
<feature type="domain" description="Thioredoxin" evidence="1">
    <location>
        <begin position="1"/>
        <end position="109"/>
    </location>
</feature>
<sequence length="114" mass="13042">MSSIKLIDTEEEFNYILKHAENKLVVIDYYADWCKTCSEIEKVIYKLSQEMNNVVFGKIDVGRSDLGVDHGISNLPTLIFYKNGIKISEETGAKDLEKRLLNTINQYSSNFSIV</sequence>
<dbReference type="OrthoDB" id="2121326at2759"/>
<dbReference type="Gene3D" id="3.40.30.10">
    <property type="entry name" value="Glutaredoxin"/>
    <property type="match status" value="1"/>
</dbReference>